<keyword evidence="6 8" id="KW-0030">Aminoacyl-tRNA synthetase</keyword>
<keyword evidence="2 8" id="KW-0436">Ligase</keyword>
<protein>
    <recommendedName>
        <fullName evidence="8">Histidine--tRNA ligase</fullName>
        <ecNumber evidence="8">6.1.1.21</ecNumber>
    </recommendedName>
    <alternativeName>
        <fullName evidence="8">Histidyl-tRNA synthetase</fullName>
        <shortName evidence="8">HisRS</shortName>
    </alternativeName>
</protein>
<evidence type="ECO:0000313" key="11">
    <source>
        <dbReference type="Proteomes" id="UP001574170"/>
    </source>
</evidence>
<dbReference type="SUPFAM" id="SSF55681">
    <property type="entry name" value="Class II aaRS and biotin synthetases"/>
    <property type="match status" value="1"/>
</dbReference>
<dbReference type="InterPro" id="IPR041715">
    <property type="entry name" value="HisRS-like_core"/>
</dbReference>
<name>A0ABV4TM97_9FLAO</name>
<reference evidence="10 11" key="1">
    <citation type="submission" date="2024-04" db="EMBL/GenBank/DDBJ databases">
        <title>New Clade of Flavobacterium.</title>
        <authorList>
            <person name="Matos L."/>
            <person name="Proenca D.N."/>
            <person name="Fransisco R.M."/>
            <person name="Chung A.P."/>
            <person name="Maccario L."/>
            <person name="Sorensen S.J."/>
            <person name="Morais P.V."/>
        </authorList>
    </citation>
    <scope>NUCLEOTIDE SEQUENCE [LARGE SCALE GENOMIC DNA]</scope>
    <source>
        <strain evidence="10 11">FBOR7N2.3</strain>
    </source>
</reference>
<evidence type="ECO:0000256" key="3">
    <source>
        <dbReference type="ARBA" id="ARBA00022741"/>
    </source>
</evidence>
<keyword evidence="3 8" id="KW-0547">Nucleotide-binding</keyword>
<dbReference type="CDD" id="cd00773">
    <property type="entry name" value="HisRS-like_core"/>
    <property type="match status" value="1"/>
</dbReference>
<evidence type="ECO:0000256" key="8">
    <source>
        <dbReference type="HAMAP-Rule" id="MF_00127"/>
    </source>
</evidence>
<evidence type="ECO:0000256" key="4">
    <source>
        <dbReference type="ARBA" id="ARBA00022840"/>
    </source>
</evidence>
<dbReference type="HAMAP" id="MF_00127">
    <property type="entry name" value="His_tRNA_synth"/>
    <property type="match status" value="1"/>
</dbReference>
<feature type="domain" description="Aminoacyl-transfer RNA synthetases class-II family profile" evidence="9">
    <location>
        <begin position="268"/>
        <end position="548"/>
    </location>
</feature>
<evidence type="ECO:0000256" key="1">
    <source>
        <dbReference type="ARBA" id="ARBA00008226"/>
    </source>
</evidence>
<comment type="similarity">
    <text evidence="1 8">Belongs to the class-II aminoacyl-tRNA synthetase family.</text>
</comment>
<proteinExistence type="inferred from homology"/>
<dbReference type="InterPro" id="IPR006195">
    <property type="entry name" value="aa-tRNA-synth_II"/>
</dbReference>
<evidence type="ECO:0000256" key="6">
    <source>
        <dbReference type="ARBA" id="ARBA00023146"/>
    </source>
</evidence>
<dbReference type="NCBIfam" id="TIGR00442">
    <property type="entry name" value="hisS"/>
    <property type="match status" value="1"/>
</dbReference>
<keyword evidence="8" id="KW-0963">Cytoplasm</keyword>
<accession>A0ABV4TM97</accession>
<evidence type="ECO:0000256" key="7">
    <source>
        <dbReference type="ARBA" id="ARBA00047639"/>
    </source>
</evidence>
<dbReference type="EC" id="6.1.1.21" evidence="8"/>
<dbReference type="SUPFAM" id="SSF52954">
    <property type="entry name" value="Class II aaRS ABD-related"/>
    <property type="match status" value="1"/>
</dbReference>
<dbReference type="PANTHER" id="PTHR11476">
    <property type="entry name" value="HISTIDYL-TRNA SYNTHETASE"/>
    <property type="match status" value="1"/>
</dbReference>
<dbReference type="GO" id="GO:0004821">
    <property type="term" value="F:histidine-tRNA ligase activity"/>
    <property type="evidence" value="ECO:0007669"/>
    <property type="project" value="UniProtKB-EC"/>
</dbReference>
<dbReference type="InterPro" id="IPR045864">
    <property type="entry name" value="aa-tRNA-synth_II/BPL/LPL"/>
</dbReference>
<evidence type="ECO:0000256" key="5">
    <source>
        <dbReference type="ARBA" id="ARBA00022917"/>
    </source>
</evidence>
<dbReference type="Gene3D" id="3.40.50.800">
    <property type="entry name" value="Anticodon-binding domain"/>
    <property type="match status" value="1"/>
</dbReference>
<keyword evidence="5 8" id="KW-0648">Protein biosynthesis</keyword>
<dbReference type="Proteomes" id="UP001574170">
    <property type="component" value="Unassembled WGS sequence"/>
</dbReference>
<gene>
    <name evidence="8 10" type="primary">hisS</name>
    <name evidence="10" type="ORF">AAGV33_12320</name>
</gene>
<dbReference type="PROSITE" id="PS50862">
    <property type="entry name" value="AA_TRNA_LIGASE_II"/>
    <property type="match status" value="1"/>
</dbReference>
<dbReference type="InterPro" id="IPR033656">
    <property type="entry name" value="HisRS_anticodon"/>
</dbReference>
<comment type="caution">
    <text evidence="10">The sequence shown here is derived from an EMBL/GenBank/DDBJ whole genome shotgun (WGS) entry which is preliminary data.</text>
</comment>
<dbReference type="Pfam" id="PF03129">
    <property type="entry name" value="HGTP_anticodon"/>
    <property type="match status" value="1"/>
</dbReference>
<organism evidence="10 11">
    <name type="scientific">Flavobacterium magnesitis</name>
    <dbReference type="NCBI Taxonomy" id="3138077"/>
    <lineage>
        <taxon>Bacteria</taxon>
        <taxon>Pseudomonadati</taxon>
        <taxon>Bacteroidota</taxon>
        <taxon>Flavobacteriia</taxon>
        <taxon>Flavobacteriales</taxon>
        <taxon>Flavobacteriaceae</taxon>
        <taxon>Flavobacterium</taxon>
    </lineage>
</organism>
<evidence type="ECO:0000313" key="10">
    <source>
        <dbReference type="EMBL" id="MFA9195193.1"/>
    </source>
</evidence>
<keyword evidence="4 8" id="KW-0067">ATP-binding</keyword>
<dbReference type="InterPro" id="IPR015807">
    <property type="entry name" value="His-tRNA-ligase"/>
</dbReference>
<dbReference type="RefSeq" id="WP_373392329.1">
    <property type="nucleotide sequence ID" value="NZ_JBCFQJ010000020.1"/>
</dbReference>
<keyword evidence="11" id="KW-1185">Reference proteome</keyword>
<evidence type="ECO:0000259" key="9">
    <source>
        <dbReference type="PROSITE" id="PS50862"/>
    </source>
</evidence>
<comment type="subunit">
    <text evidence="8">Homodimer.</text>
</comment>
<dbReference type="CDD" id="cd00859">
    <property type="entry name" value="HisRS_anticodon"/>
    <property type="match status" value="1"/>
</dbReference>
<dbReference type="Pfam" id="PF13393">
    <property type="entry name" value="tRNA-synt_His"/>
    <property type="match status" value="2"/>
</dbReference>
<comment type="subcellular location">
    <subcellularLocation>
        <location evidence="8">Cytoplasm</location>
    </subcellularLocation>
</comment>
<sequence>MASKPSIPKGTRDFSPAEVAKRQYIIQTIKSNFEKFGFQPIETPSFENSETLMGKYGEEGDRLIFKILNSGDYLGEIKNILSIYLNSVFKNVVTQLSLRLSQQNVENFYEEKIKSISNLSLEDNRQEIEIIIDRAYEKVLEKLVSEDFIEKLVSEMNSKYNYEFKLQNFYSDELKDIILEEISSLKSSKVLNKNIYNAIKDCESCDIADSEVVKEFIERRVFRVLGKYFTLIESKKLTTQISEKALRYDLTVPFARYVVQHQNEIEFPFKRYQIQPVWRADRPQKGRFREFFQCDADVVGSKSLWQEVELVQLYDTVFSTLGLNGVTVKINNRKILSGIAEVIGASDKLIDFTVALDKLDKIGEDGVKKEMIEKGISEDAIVKVQPLFNFTGSISEKIEKLSQLLAASEEGMKGVEELRFICDNVTKLGLATAILDLDVTLARGLNYYTGAIFEVAAPKGVAMGSIGGGGRYDDLTGIFDSKNKMSGVGISFGLDRIYLVIEELGLFPETVTASSKALFINYGDQEAFYALQAIKKLRSEGIKVELYPDNVKVGKQFQHADKRNIPFAVIVGGEEMSSNTYSLKNLVSGEQVILDFEGLKNALV</sequence>
<dbReference type="EMBL" id="JBCFQK010000018">
    <property type="protein sequence ID" value="MFA9195193.1"/>
    <property type="molecule type" value="Genomic_DNA"/>
</dbReference>
<evidence type="ECO:0000256" key="2">
    <source>
        <dbReference type="ARBA" id="ARBA00022598"/>
    </source>
</evidence>
<comment type="catalytic activity">
    <reaction evidence="7 8">
        <text>tRNA(His) + L-histidine + ATP = L-histidyl-tRNA(His) + AMP + diphosphate + H(+)</text>
        <dbReference type="Rhea" id="RHEA:17313"/>
        <dbReference type="Rhea" id="RHEA-COMP:9665"/>
        <dbReference type="Rhea" id="RHEA-COMP:9689"/>
        <dbReference type="ChEBI" id="CHEBI:15378"/>
        <dbReference type="ChEBI" id="CHEBI:30616"/>
        <dbReference type="ChEBI" id="CHEBI:33019"/>
        <dbReference type="ChEBI" id="CHEBI:57595"/>
        <dbReference type="ChEBI" id="CHEBI:78442"/>
        <dbReference type="ChEBI" id="CHEBI:78527"/>
        <dbReference type="ChEBI" id="CHEBI:456215"/>
        <dbReference type="EC" id="6.1.1.21"/>
    </reaction>
</comment>
<dbReference type="InterPro" id="IPR036621">
    <property type="entry name" value="Anticodon-bd_dom_sf"/>
</dbReference>
<dbReference type="InterPro" id="IPR004154">
    <property type="entry name" value="Anticodon-bd"/>
</dbReference>
<dbReference type="Gene3D" id="3.30.930.10">
    <property type="entry name" value="Bira Bifunctional Protein, Domain 2"/>
    <property type="match status" value="1"/>
</dbReference>
<dbReference type="PANTHER" id="PTHR11476:SF7">
    <property type="entry name" value="HISTIDINE--TRNA LIGASE"/>
    <property type="match status" value="1"/>
</dbReference>